<dbReference type="Proteomes" id="UP000613011">
    <property type="component" value="Unassembled WGS sequence"/>
</dbReference>
<proteinExistence type="predicted"/>
<feature type="domain" description="Alpha/beta hydrolase fold-3" evidence="2">
    <location>
        <begin position="85"/>
        <end position="289"/>
    </location>
</feature>
<protein>
    <submittedName>
        <fullName evidence="3">Alpha/beta hydrolase fold domain-containing protein</fullName>
    </submittedName>
</protein>
<dbReference type="PANTHER" id="PTHR48081">
    <property type="entry name" value="AB HYDROLASE SUPERFAMILY PROTEIN C4A8.06C"/>
    <property type="match status" value="1"/>
</dbReference>
<accession>A0A936ZM80</accession>
<dbReference type="GO" id="GO:0016787">
    <property type="term" value="F:hydrolase activity"/>
    <property type="evidence" value="ECO:0007669"/>
    <property type="project" value="UniProtKB-KW"/>
</dbReference>
<dbReference type="Pfam" id="PF07859">
    <property type="entry name" value="Abhydrolase_3"/>
    <property type="match status" value="1"/>
</dbReference>
<comment type="caution">
    <text evidence="3">The sequence shown here is derived from an EMBL/GenBank/DDBJ whole genome shotgun (WGS) entry which is preliminary data.</text>
</comment>
<dbReference type="InterPro" id="IPR029058">
    <property type="entry name" value="AB_hydrolase_fold"/>
</dbReference>
<dbReference type="EMBL" id="JAEQNA010000007">
    <property type="protein sequence ID" value="MBL0422357.1"/>
    <property type="molecule type" value="Genomic_DNA"/>
</dbReference>
<reference evidence="3" key="1">
    <citation type="submission" date="2021-01" db="EMBL/GenBank/DDBJ databases">
        <title>Ramlibacter sp. strain AW1 16S ribosomal RNA gene Genome sequencing and assembly.</title>
        <authorList>
            <person name="Kang M."/>
        </authorList>
    </citation>
    <scope>NUCLEOTIDE SEQUENCE</scope>
    <source>
        <strain evidence="3">AW1</strain>
    </source>
</reference>
<dbReference type="SUPFAM" id="SSF53474">
    <property type="entry name" value="alpha/beta-Hydrolases"/>
    <property type="match status" value="1"/>
</dbReference>
<evidence type="ECO:0000256" key="1">
    <source>
        <dbReference type="ARBA" id="ARBA00022801"/>
    </source>
</evidence>
<evidence type="ECO:0000313" key="4">
    <source>
        <dbReference type="Proteomes" id="UP000613011"/>
    </source>
</evidence>
<dbReference type="InterPro" id="IPR013094">
    <property type="entry name" value="AB_hydrolase_3"/>
</dbReference>
<dbReference type="AlphaFoldDB" id="A0A936ZM80"/>
<dbReference type="PANTHER" id="PTHR48081:SF8">
    <property type="entry name" value="ALPHA_BETA HYDROLASE FOLD-3 DOMAIN-CONTAINING PROTEIN-RELATED"/>
    <property type="match status" value="1"/>
</dbReference>
<name>A0A936ZM80_9BURK</name>
<sequence>MSFPPELHPQMVEALRRSAEISASLGTPEPGVAGVRRHAERGRAYWNEGGPELDVAREDRVPGPLRDIPVMVYRARESSRPQPVFVYLHGGGFRIGSHRSNDRQMREIAAAWGGTVVSADYVHVPEHTFPAPVEETTALLRWLHEHGADWGIDGGRIACGGASAGANVSFGAAVGLGRVAWLQAAVGIVGAFSGDTGTESMRRWGDGNVYPDRAGVPGTFEAYVPPPAQRNDPRVALLEADPALLPPTFLAAAACDVFLDASVRLARRLEDAGRLHALKVYPGMSHLFFGYSRSVDGAAECARDIAAFLSQRLPV</sequence>
<dbReference type="RefSeq" id="WP_201685416.1">
    <property type="nucleotide sequence ID" value="NZ_JAEQNA010000007.1"/>
</dbReference>
<organism evidence="3 4">
    <name type="scientific">Ramlibacter aurantiacus</name>
    <dbReference type="NCBI Taxonomy" id="2801330"/>
    <lineage>
        <taxon>Bacteria</taxon>
        <taxon>Pseudomonadati</taxon>
        <taxon>Pseudomonadota</taxon>
        <taxon>Betaproteobacteria</taxon>
        <taxon>Burkholderiales</taxon>
        <taxon>Comamonadaceae</taxon>
        <taxon>Ramlibacter</taxon>
    </lineage>
</organism>
<evidence type="ECO:0000259" key="2">
    <source>
        <dbReference type="Pfam" id="PF07859"/>
    </source>
</evidence>
<keyword evidence="1 3" id="KW-0378">Hydrolase</keyword>
<keyword evidence="4" id="KW-1185">Reference proteome</keyword>
<dbReference type="Gene3D" id="3.40.50.1820">
    <property type="entry name" value="alpha/beta hydrolase"/>
    <property type="match status" value="1"/>
</dbReference>
<dbReference type="InterPro" id="IPR050300">
    <property type="entry name" value="GDXG_lipolytic_enzyme"/>
</dbReference>
<gene>
    <name evidence="3" type="ORF">JI739_18560</name>
</gene>
<evidence type="ECO:0000313" key="3">
    <source>
        <dbReference type="EMBL" id="MBL0422357.1"/>
    </source>
</evidence>